<name>A0ABY1QVZ8_9SPHN</name>
<reference evidence="1 2" key="1">
    <citation type="submission" date="2017-05" db="EMBL/GenBank/DDBJ databases">
        <authorList>
            <person name="Varghese N."/>
            <person name="Submissions S."/>
        </authorList>
    </citation>
    <scope>NUCLEOTIDE SEQUENCE [LARGE SCALE GENOMIC DNA]</scope>
    <source>
        <strain evidence="1 2">SM16</strain>
    </source>
</reference>
<comment type="caution">
    <text evidence="1">The sequence shown here is derived from an EMBL/GenBank/DDBJ whole genome shotgun (WGS) entry which is preliminary data.</text>
</comment>
<sequence length="117" mass="13007">MARKKQPEPGGEANKRAADSNFRFMEAVLNNALHDKPELRDQIIRNARERIAGALAEGKSFEPVRLRTGSEAAMQRGAGKESAPGSDAYFVQKVLSKVVDDKRPSPPAEYRRIDQSR</sequence>
<evidence type="ECO:0000313" key="2">
    <source>
        <dbReference type="Proteomes" id="UP001157910"/>
    </source>
</evidence>
<gene>
    <name evidence="1" type="ORF">SAMN06296065_11539</name>
</gene>
<dbReference type="Proteomes" id="UP001157910">
    <property type="component" value="Unassembled WGS sequence"/>
</dbReference>
<keyword evidence="2" id="KW-1185">Reference proteome</keyword>
<protein>
    <submittedName>
        <fullName evidence="1">Uncharacterized protein</fullName>
    </submittedName>
</protein>
<evidence type="ECO:0000313" key="1">
    <source>
        <dbReference type="EMBL" id="SMP80794.1"/>
    </source>
</evidence>
<accession>A0ABY1QVZ8</accession>
<dbReference type="EMBL" id="FXUI01000015">
    <property type="protein sequence ID" value="SMP80794.1"/>
    <property type="molecule type" value="Genomic_DNA"/>
</dbReference>
<organism evidence="1 2">
    <name type="scientific">Novosphingobium panipatense</name>
    <dbReference type="NCBI Taxonomy" id="428991"/>
    <lineage>
        <taxon>Bacteria</taxon>
        <taxon>Pseudomonadati</taxon>
        <taxon>Pseudomonadota</taxon>
        <taxon>Alphaproteobacteria</taxon>
        <taxon>Sphingomonadales</taxon>
        <taxon>Sphingomonadaceae</taxon>
        <taxon>Novosphingobium</taxon>
    </lineage>
</organism>
<proteinExistence type="predicted"/>
<dbReference type="RefSeq" id="WP_257542423.1">
    <property type="nucleotide sequence ID" value="NZ_FXUI01000015.1"/>
</dbReference>